<evidence type="ECO:0000256" key="1">
    <source>
        <dbReference type="SAM" id="MobiDB-lite"/>
    </source>
</evidence>
<protein>
    <submittedName>
        <fullName evidence="3">Uncharacterized protein LOC114244435</fullName>
    </submittedName>
</protein>
<feature type="region of interest" description="Disordered" evidence="1">
    <location>
        <begin position="93"/>
        <end position="112"/>
    </location>
</feature>
<name>A0A6J2JQN4_BOMMA</name>
<feature type="region of interest" description="Disordered" evidence="1">
    <location>
        <begin position="137"/>
        <end position="204"/>
    </location>
</feature>
<evidence type="ECO:0000313" key="2">
    <source>
        <dbReference type="Proteomes" id="UP000504629"/>
    </source>
</evidence>
<reference evidence="3" key="1">
    <citation type="submission" date="2025-08" db="UniProtKB">
        <authorList>
            <consortium name="RefSeq"/>
        </authorList>
    </citation>
    <scope>IDENTIFICATION</scope>
    <source>
        <tissue evidence="3">Silk gland</tissue>
    </source>
</reference>
<gene>
    <name evidence="3" type="primary">LOC114244435</name>
</gene>
<evidence type="ECO:0000313" key="3">
    <source>
        <dbReference type="RefSeq" id="XP_028032046.1"/>
    </source>
</evidence>
<dbReference type="RefSeq" id="XP_028032046.1">
    <property type="nucleotide sequence ID" value="XM_028176245.1"/>
</dbReference>
<keyword evidence="2" id="KW-1185">Reference proteome</keyword>
<proteinExistence type="predicted"/>
<dbReference type="KEGG" id="bman:114244435"/>
<feature type="compositionally biased region" description="Basic and acidic residues" evidence="1">
    <location>
        <begin position="168"/>
        <end position="182"/>
    </location>
</feature>
<feature type="region of interest" description="Disordered" evidence="1">
    <location>
        <begin position="22"/>
        <end position="64"/>
    </location>
</feature>
<sequence length="595" mass="67710">MDYAFRKILSNITYFAKTNEDRAKGSLTSRRRHNTQAEPDGALKETTAADHGNIITKKGSHSDTDILSANEQKKRKIRKLKLDVKKASQSMTRSLDFTNNDDDGSNAENTPKHKLLDCKSAEVFSFRLKRFNFDSSFDLPDSPTDSSSRTEEIVEIDSYSDPSDTDDSSEKKEVKMCRKVEQEPDTDSESTSVSPEPFEDLEDKNEEERISLLLNYQMRLEKLECFLQKLLNEFQFHIEVSKIFNAKSIVTAPSGTDVTRIPKILGQVTHADNTTRGISPSWNIIVEKEDSSSKNKLKQQLLAMKETIDTFINLYLDHRRKGLTVLRKSYRIQRSKSAKMTIKKKMKHYDFPDLREAMINLFGTESEKEELSVSMHNAGHLFSESDSSECNCKCHYSPSDSGLTSKDTNQSITSSIGNFTMDSNTLSAYSESLDMIVSYNSFDDSTLSILQQKTAIERITFYVQAHSIQINCEADEFESKNILTFHCPACNISEVDEECLLKHILSQKHCEKIHFLYKTAYIKKCVASGKEIMPSTVLNPMTLYRDGNKIVCFGDAMYACTLCFENLIVGESVLMAHCYDKNHVNRKETLSELFE</sequence>
<dbReference type="GeneID" id="114244435"/>
<accession>A0A6J2JQN4</accession>
<dbReference type="Proteomes" id="UP000504629">
    <property type="component" value="Unplaced"/>
</dbReference>
<dbReference type="AlphaFoldDB" id="A0A6J2JQN4"/>
<dbReference type="OrthoDB" id="7398642at2759"/>
<organism evidence="2 3">
    <name type="scientific">Bombyx mandarina</name>
    <name type="common">Wild silk moth</name>
    <name type="synonym">Wild silkworm</name>
    <dbReference type="NCBI Taxonomy" id="7092"/>
    <lineage>
        <taxon>Eukaryota</taxon>
        <taxon>Metazoa</taxon>
        <taxon>Ecdysozoa</taxon>
        <taxon>Arthropoda</taxon>
        <taxon>Hexapoda</taxon>
        <taxon>Insecta</taxon>
        <taxon>Pterygota</taxon>
        <taxon>Neoptera</taxon>
        <taxon>Endopterygota</taxon>
        <taxon>Lepidoptera</taxon>
        <taxon>Glossata</taxon>
        <taxon>Ditrysia</taxon>
        <taxon>Bombycoidea</taxon>
        <taxon>Bombycidae</taxon>
        <taxon>Bombycinae</taxon>
        <taxon>Bombyx</taxon>
    </lineage>
</organism>